<dbReference type="GO" id="GO:0006355">
    <property type="term" value="P:regulation of DNA-templated transcription"/>
    <property type="evidence" value="ECO:0007669"/>
    <property type="project" value="UniProtKB-ARBA"/>
</dbReference>
<proteinExistence type="predicted"/>
<protein>
    <submittedName>
        <fullName evidence="6">Transcriptional regulator, HxlR family</fullName>
    </submittedName>
</protein>
<gene>
    <name evidence="6" type="ORF">rosmuc_02760</name>
</gene>
<dbReference type="Gene3D" id="1.10.10.10">
    <property type="entry name" value="Winged helix-like DNA-binding domain superfamily/Winged helix DNA-binding domain"/>
    <property type="match status" value="1"/>
</dbReference>
<dbReference type="Proteomes" id="UP000030021">
    <property type="component" value="Unassembled WGS sequence"/>
</dbReference>
<dbReference type="AlphaFoldDB" id="A0A0A0HKM7"/>
<dbReference type="Pfam" id="PF01638">
    <property type="entry name" value="HxlR"/>
    <property type="match status" value="1"/>
</dbReference>
<comment type="caution">
    <text evidence="6">The sequence shown here is derived from an EMBL/GenBank/DDBJ whole genome shotgun (WGS) entry which is preliminary data.</text>
</comment>
<evidence type="ECO:0000256" key="3">
    <source>
        <dbReference type="ARBA" id="ARBA00023163"/>
    </source>
</evidence>
<dbReference type="InterPro" id="IPR011991">
    <property type="entry name" value="ArsR-like_HTH"/>
</dbReference>
<feature type="region of interest" description="Disordered" evidence="4">
    <location>
        <begin position="1"/>
        <end position="21"/>
    </location>
</feature>
<dbReference type="EMBL" id="AONH01000014">
    <property type="protein sequence ID" value="KGM87446.1"/>
    <property type="molecule type" value="Genomic_DNA"/>
</dbReference>
<sequence length="236" mass="25483">MRLQKATMALQNETKSAKNPHGRWYGDACGTAFGLELLGERWSLLIVRELMFGPRRFSDIRTNLPGISAKVLSERLAGLEANGVVLRSTAPEPAPARLYGLTEWGYAAEPVIQKLGRWAAASPLHDPTLPLSPVSFMLSLRTMLDAEAARGIEAEVLFTIGTAQFIARLANGAMPVMRGDAREPDLRFEAPAAPPLAAVFYGGAAPETVGVQITGAPDMVRTFISLFNLPPKHHPA</sequence>
<dbReference type="InterPro" id="IPR036388">
    <property type="entry name" value="WH-like_DNA-bd_sf"/>
</dbReference>
<keyword evidence="3" id="KW-0804">Transcription</keyword>
<dbReference type="PANTHER" id="PTHR33204">
    <property type="entry name" value="TRANSCRIPTIONAL REGULATOR, MARR FAMILY"/>
    <property type="match status" value="1"/>
</dbReference>
<dbReference type="PROSITE" id="PS51118">
    <property type="entry name" value="HTH_HXLR"/>
    <property type="match status" value="1"/>
</dbReference>
<keyword evidence="1" id="KW-0805">Transcription regulation</keyword>
<evidence type="ECO:0000259" key="5">
    <source>
        <dbReference type="PROSITE" id="PS51118"/>
    </source>
</evidence>
<evidence type="ECO:0000256" key="2">
    <source>
        <dbReference type="ARBA" id="ARBA00023125"/>
    </source>
</evidence>
<dbReference type="SUPFAM" id="SSF46785">
    <property type="entry name" value="Winged helix' DNA-binding domain"/>
    <property type="match status" value="1"/>
</dbReference>
<dbReference type="InterPro" id="IPR002577">
    <property type="entry name" value="HTH_HxlR"/>
</dbReference>
<evidence type="ECO:0000313" key="6">
    <source>
        <dbReference type="EMBL" id="KGM87446.1"/>
    </source>
</evidence>
<dbReference type="eggNOG" id="COG1733">
    <property type="taxonomic scope" value="Bacteria"/>
</dbReference>
<evidence type="ECO:0000256" key="4">
    <source>
        <dbReference type="SAM" id="MobiDB-lite"/>
    </source>
</evidence>
<organism evidence="6 7">
    <name type="scientific">Roseovarius mucosus DSM 17069</name>
    <dbReference type="NCBI Taxonomy" id="1288298"/>
    <lineage>
        <taxon>Bacteria</taxon>
        <taxon>Pseudomonadati</taxon>
        <taxon>Pseudomonadota</taxon>
        <taxon>Alphaproteobacteria</taxon>
        <taxon>Rhodobacterales</taxon>
        <taxon>Roseobacteraceae</taxon>
        <taxon>Roseovarius</taxon>
    </lineage>
</organism>
<name>A0A0A0HKM7_9RHOB</name>
<dbReference type="PATRIC" id="fig|1288298.3.peg.2778"/>
<evidence type="ECO:0000313" key="7">
    <source>
        <dbReference type="Proteomes" id="UP000030021"/>
    </source>
</evidence>
<dbReference type="HOGENOM" id="CLU_076095_0_1_5"/>
<dbReference type="GO" id="GO:0003677">
    <property type="term" value="F:DNA binding"/>
    <property type="evidence" value="ECO:0007669"/>
    <property type="project" value="UniProtKB-KW"/>
</dbReference>
<dbReference type="PANTHER" id="PTHR33204:SF18">
    <property type="entry name" value="TRANSCRIPTIONAL REGULATORY PROTEIN"/>
    <property type="match status" value="1"/>
</dbReference>
<keyword evidence="2" id="KW-0238">DNA-binding</keyword>
<reference evidence="6 7" key="1">
    <citation type="submission" date="2013-01" db="EMBL/GenBank/DDBJ databases">
        <authorList>
            <person name="Fiebig A."/>
            <person name="Goeker M."/>
            <person name="Klenk H.-P.P."/>
        </authorList>
    </citation>
    <scope>NUCLEOTIDE SEQUENCE [LARGE SCALE GENOMIC DNA]</scope>
    <source>
        <strain evidence="6 7">DSM 17069</strain>
    </source>
</reference>
<dbReference type="CDD" id="cd00090">
    <property type="entry name" value="HTH_ARSR"/>
    <property type="match status" value="1"/>
</dbReference>
<evidence type="ECO:0000256" key="1">
    <source>
        <dbReference type="ARBA" id="ARBA00023015"/>
    </source>
</evidence>
<feature type="domain" description="HTH hxlR-type" evidence="5">
    <location>
        <begin position="29"/>
        <end position="127"/>
    </location>
</feature>
<accession>A0A0A0HKM7</accession>
<dbReference type="InterPro" id="IPR036390">
    <property type="entry name" value="WH_DNA-bd_sf"/>
</dbReference>